<protein>
    <recommendedName>
        <fullName evidence="3">Transglutaminase-like domain-containing protein</fullName>
    </recommendedName>
</protein>
<evidence type="ECO:0000313" key="1">
    <source>
        <dbReference type="EMBL" id="WQG86322.1"/>
    </source>
</evidence>
<dbReference type="Proteomes" id="UP001324185">
    <property type="component" value="Chromosome"/>
</dbReference>
<gene>
    <name evidence="1" type="ORF">SR900_05400</name>
</gene>
<name>A0ABZ0X7U5_9GAMM</name>
<dbReference type="RefSeq" id="WP_018624362.1">
    <property type="nucleotide sequence ID" value="NZ_CP140158.1"/>
</dbReference>
<sequence length="185" mass="21453">MLNLIPNKKLDYSEELSKEFIERGISSFHAACDYVWKLPYGRTSDRANWKLVLTESRGACSTKHALLKALADELLIDIDLVVGIYPMTGKNTSGVGKVLLKHNVEYIPEAHCYLRYQDERLDFTRYSVQADEPINKFFSEISIKPNEIGEIKLNFHKNFIRNNYSKVEFERIWAIREECIAEIST</sequence>
<evidence type="ECO:0000313" key="2">
    <source>
        <dbReference type="Proteomes" id="UP001324185"/>
    </source>
</evidence>
<accession>A0ABZ0X7U5</accession>
<proteinExistence type="predicted"/>
<evidence type="ECO:0008006" key="3">
    <source>
        <dbReference type="Google" id="ProtNLM"/>
    </source>
</evidence>
<keyword evidence="2" id="KW-1185">Reference proteome</keyword>
<dbReference type="EMBL" id="CP140158">
    <property type="protein sequence ID" value="WQG86322.1"/>
    <property type="molecule type" value="Genomic_DNA"/>
</dbReference>
<reference evidence="1 2" key="1">
    <citation type="submission" date="2023-11" db="EMBL/GenBank/DDBJ databases">
        <title>MicrobeMod: A computational toolkit for identifying prokaryotic methylation and restriction-modification with nanopore sequencing.</title>
        <authorList>
            <person name="Crits-Christoph A."/>
            <person name="Kang S.C."/>
            <person name="Lee H."/>
            <person name="Ostrov N."/>
        </authorList>
    </citation>
    <scope>NUCLEOTIDE SEQUENCE [LARGE SCALE GENOMIC DNA]</scope>
    <source>
        <strain evidence="1 2">DSMZ 16071</strain>
    </source>
</reference>
<organism evidence="1 2">
    <name type="scientific">Kangiella aquimarina</name>
    <dbReference type="NCBI Taxonomy" id="261965"/>
    <lineage>
        <taxon>Bacteria</taxon>
        <taxon>Pseudomonadati</taxon>
        <taxon>Pseudomonadota</taxon>
        <taxon>Gammaproteobacteria</taxon>
        <taxon>Kangiellales</taxon>
        <taxon>Kangiellaceae</taxon>
        <taxon>Kangiella</taxon>
    </lineage>
</organism>